<sequence>MMNFKCCVACGWGSAEINKNADAQIEKFGENICVKCEDSFNSILESEEELRLKTGFGVSETLITKDTIYYFEADRPKVCDPKAPFLGFGGSWFLITKDQKTKYGGSIRKAFVSNNLFHDRSIPKSFRERFLEKGKVNATVVGISKQELISLKDQLNRIPYLNEVKP</sequence>
<keyword evidence="2" id="KW-1185">Reference proteome</keyword>
<dbReference type="Proteomes" id="UP000682111">
    <property type="component" value="Unassembled WGS sequence"/>
</dbReference>
<name>A0A919WEZ1_9BACI</name>
<evidence type="ECO:0000313" key="2">
    <source>
        <dbReference type="Proteomes" id="UP000682111"/>
    </source>
</evidence>
<protein>
    <submittedName>
        <fullName evidence="1">Uncharacterized protein</fullName>
    </submittedName>
</protein>
<reference evidence="1" key="1">
    <citation type="submission" date="2021-03" db="EMBL/GenBank/DDBJ databases">
        <title>Antimicrobial resistance genes in bacteria isolated from Japanese honey, and their potential for conferring macrolide and lincosamide resistance in the American foulbrood pathogen Paenibacillus larvae.</title>
        <authorList>
            <person name="Okamoto M."/>
            <person name="Kumagai M."/>
            <person name="Kanamori H."/>
            <person name="Takamatsu D."/>
        </authorList>
    </citation>
    <scope>NUCLEOTIDE SEQUENCE</scope>
    <source>
        <strain evidence="1">J27TS8</strain>
    </source>
</reference>
<proteinExistence type="predicted"/>
<dbReference type="EMBL" id="BORC01000001">
    <property type="protein sequence ID" value="GIN60496.1"/>
    <property type="molecule type" value="Genomic_DNA"/>
</dbReference>
<gene>
    <name evidence="1" type="ORF">J27TS8_04890</name>
</gene>
<organism evidence="1 2">
    <name type="scientific">Robertmurraya siralis</name>
    <dbReference type="NCBI Taxonomy" id="77777"/>
    <lineage>
        <taxon>Bacteria</taxon>
        <taxon>Bacillati</taxon>
        <taxon>Bacillota</taxon>
        <taxon>Bacilli</taxon>
        <taxon>Bacillales</taxon>
        <taxon>Bacillaceae</taxon>
        <taxon>Robertmurraya</taxon>
    </lineage>
</organism>
<evidence type="ECO:0000313" key="1">
    <source>
        <dbReference type="EMBL" id="GIN60496.1"/>
    </source>
</evidence>
<comment type="caution">
    <text evidence="1">The sequence shown here is derived from an EMBL/GenBank/DDBJ whole genome shotgun (WGS) entry which is preliminary data.</text>
</comment>
<accession>A0A919WEZ1</accession>
<dbReference type="RefSeq" id="WP_212933174.1">
    <property type="nucleotide sequence ID" value="NZ_BORC01000001.1"/>
</dbReference>
<dbReference type="AlphaFoldDB" id="A0A919WEZ1"/>